<accession>A0A0G0D643</accession>
<protein>
    <recommendedName>
        <fullName evidence="6 7">Small ribosomal subunit protein uS12</fullName>
    </recommendedName>
</protein>
<keyword evidence="7 9" id="KW-0820">tRNA-binding</keyword>
<dbReference type="GO" id="GO:0015935">
    <property type="term" value="C:small ribosomal subunit"/>
    <property type="evidence" value="ECO:0007669"/>
    <property type="project" value="InterPro"/>
</dbReference>
<keyword evidence="7 9" id="KW-0694">RNA-binding</keyword>
<dbReference type="Proteomes" id="UP000034316">
    <property type="component" value="Unassembled WGS sequence"/>
</dbReference>
<dbReference type="PRINTS" id="PR01034">
    <property type="entry name" value="RIBOSOMALS12"/>
</dbReference>
<dbReference type="GO" id="GO:0003735">
    <property type="term" value="F:structural constituent of ribosome"/>
    <property type="evidence" value="ECO:0007669"/>
    <property type="project" value="InterPro"/>
</dbReference>
<evidence type="ECO:0000256" key="6">
    <source>
        <dbReference type="ARBA" id="ARBA00035161"/>
    </source>
</evidence>
<name>A0A0G0D643_9BACT</name>
<dbReference type="InterPro" id="IPR012340">
    <property type="entry name" value="NA-bd_OB-fold"/>
</dbReference>
<proteinExistence type="inferred from homology"/>
<sequence length="142" mass="15808">MPTVNQLVKFGRKSKPNRIKTTALRRSFNFLKNRPVVLPSGKPFIRGVAIKVTTTTPKKPNSALRKIARVRLTSGQEVTAYIPGEGHNIQEHSVVMIRGGRVKDLPGVRYHIIRGKLDVAGVADKRQGRSKYGAKKPKESKE</sequence>
<comment type="subunit">
    <text evidence="7 9">Part of the 30S ribosomal subunit. Contacts proteins S8 and S17. May interact with IF1 in the 30S initiation complex.</text>
</comment>
<dbReference type="SUPFAM" id="SSF50249">
    <property type="entry name" value="Nucleic acid-binding proteins"/>
    <property type="match status" value="1"/>
</dbReference>
<evidence type="ECO:0000313" key="10">
    <source>
        <dbReference type="EMBL" id="KKP88728.1"/>
    </source>
</evidence>
<reference evidence="10 11" key="1">
    <citation type="journal article" date="2015" name="Nature">
        <title>rRNA introns, odd ribosomes, and small enigmatic genomes across a large radiation of phyla.</title>
        <authorList>
            <person name="Brown C.T."/>
            <person name="Hug L.A."/>
            <person name="Thomas B.C."/>
            <person name="Sharon I."/>
            <person name="Castelle C.J."/>
            <person name="Singh A."/>
            <person name="Wilkins M.J."/>
            <person name="Williams K.H."/>
            <person name="Banfield J.F."/>
        </authorList>
    </citation>
    <scope>NUCLEOTIDE SEQUENCE [LARGE SCALE GENOMIC DNA]</scope>
</reference>
<comment type="caution">
    <text evidence="10">The sequence shown here is derived from an EMBL/GenBank/DDBJ whole genome shotgun (WGS) entry which is preliminary data.</text>
</comment>
<evidence type="ECO:0000256" key="3">
    <source>
        <dbReference type="ARBA" id="ARBA00022980"/>
    </source>
</evidence>
<dbReference type="GO" id="GO:0000049">
    <property type="term" value="F:tRNA binding"/>
    <property type="evidence" value="ECO:0007669"/>
    <property type="project" value="UniProtKB-UniRule"/>
</dbReference>
<dbReference type="PROSITE" id="PS00055">
    <property type="entry name" value="RIBOSOMAL_S12"/>
    <property type="match status" value="1"/>
</dbReference>
<dbReference type="Pfam" id="PF00164">
    <property type="entry name" value="Ribosom_S12_S23"/>
    <property type="match status" value="1"/>
</dbReference>
<keyword evidence="3 7" id="KW-0689">Ribosomal protein</keyword>
<evidence type="ECO:0000256" key="2">
    <source>
        <dbReference type="ARBA" id="ARBA00005657"/>
    </source>
</evidence>
<dbReference type="HAMAP" id="MF_00403_B">
    <property type="entry name" value="Ribosomal_uS12_B"/>
    <property type="match status" value="1"/>
</dbReference>
<dbReference type="AlphaFoldDB" id="A0A0G0D643"/>
<dbReference type="PIRSF" id="PIRSF002133">
    <property type="entry name" value="Ribosomal_S12/S23"/>
    <property type="match status" value="1"/>
</dbReference>
<evidence type="ECO:0000256" key="1">
    <source>
        <dbReference type="ARBA" id="ARBA00003022"/>
    </source>
</evidence>
<dbReference type="Gene3D" id="2.40.50.140">
    <property type="entry name" value="Nucleic acid-binding proteins"/>
    <property type="match status" value="1"/>
</dbReference>
<evidence type="ECO:0000256" key="7">
    <source>
        <dbReference type="HAMAP-Rule" id="MF_00403"/>
    </source>
</evidence>
<organism evidence="10 11">
    <name type="scientific">Berkelbacteria bacterium GW2011_GWA2_35_9</name>
    <dbReference type="NCBI Taxonomy" id="1618333"/>
    <lineage>
        <taxon>Bacteria</taxon>
        <taxon>Candidatus Berkelbacteria</taxon>
    </lineage>
</organism>
<gene>
    <name evidence="7" type="primary">rpsL</name>
    <name evidence="10" type="ORF">UR93_C0009G0016</name>
</gene>
<dbReference type="FunFam" id="2.40.50.140:FF:000099">
    <property type="entry name" value="Ribosomal protein S12, mitochondrial"/>
    <property type="match status" value="1"/>
</dbReference>
<dbReference type="PANTHER" id="PTHR11652">
    <property type="entry name" value="30S RIBOSOMAL PROTEIN S12 FAMILY MEMBER"/>
    <property type="match status" value="1"/>
</dbReference>
<dbReference type="PATRIC" id="fig|1618333.3.peg.335"/>
<dbReference type="EMBL" id="LBRB01000009">
    <property type="protein sequence ID" value="KKP88728.1"/>
    <property type="molecule type" value="Genomic_DNA"/>
</dbReference>
<keyword evidence="4 7" id="KW-0687">Ribonucleoprotein</keyword>
<dbReference type="NCBIfam" id="TIGR00981">
    <property type="entry name" value="rpsL_bact"/>
    <property type="match status" value="1"/>
</dbReference>
<evidence type="ECO:0000256" key="4">
    <source>
        <dbReference type="ARBA" id="ARBA00023274"/>
    </source>
</evidence>
<dbReference type="GO" id="GO:0019843">
    <property type="term" value="F:rRNA binding"/>
    <property type="evidence" value="ECO:0007669"/>
    <property type="project" value="UniProtKB-UniRule"/>
</dbReference>
<comment type="function">
    <text evidence="1 7 9">With S4 and S5 plays an important role in translational accuracy.</text>
</comment>
<comment type="function">
    <text evidence="5 7 9">Interacts with and stabilizes bases of the 16S rRNA that are involved in tRNA selection in the A site and with the mRNA backbone. Located at the interface of the 30S and 50S subunits, it traverses the body of the 30S subunit contacting proteins on the other side and probably holding the rRNA structure together. The combined cluster of proteins S8, S12 and S17 appears to hold together the shoulder and platform of the 30S subunit.</text>
</comment>
<keyword evidence="7 9" id="KW-0699">rRNA-binding</keyword>
<dbReference type="CDD" id="cd03368">
    <property type="entry name" value="Ribosomal_S12"/>
    <property type="match status" value="1"/>
</dbReference>
<evidence type="ECO:0000256" key="5">
    <source>
        <dbReference type="ARBA" id="ARBA00024962"/>
    </source>
</evidence>
<evidence type="ECO:0000313" key="11">
    <source>
        <dbReference type="Proteomes" id="UP000034316"/>
    </source>
</evidence>
<evidence type="ECO:0000256" key="8">
    <source>
        <dbReference type="RuleBase" id="RU003622"/>
    </source>
</evidence>
<dbReference type="STRING" id="1618333.UR93_C0009G0016"/>
<comment type="similarity">
    <text evidence="2 7 8">Belongs to the universal ribosomal protein uS12 family.</text>
</comment>
<dbReference type="InterPro" id="IPR005679">
    <property type="entry name" value="Ribosomal_uS12_bac"/>
</dbReference>
<dbReference type="GO" id="GO:0006412">
    <property type="term" value="P:translation"/>
    <property type="evidence" value="ECO:0007669"/>
    <property type="project" value="UniProtKB-UniRule"/>
</dbReference>
<dbReference type="InterPro" id="IPR006032">
    <property type="entry name" value="Ribosomal_uS12"/>
</dbReference>
<evidence type="ECO:0000256" key="9">
    <source>
        <dbReference type="RuleBase" id="RU003623"/>
    </source>
</evidence>